<comment type="subcellular location">
    <subcellularLocation>
        <location evidence="1 6">Nucleus</location>
    </subcellularLocation>
</comment>
<dbReference type="InterPro" id="IPR008967">
    <property type="entry name" value="p53-like_TF_DNA-bd_sf"/>
</dbReference>
<name>A0A6H5I9C1_9HYME</name>
<keyword evidence="3 6" id="KW-0238">DNA-binding</keyword>
<sequence length="1126" mass="126358">VAGEINADVCGCDCISAQALAETLLLVLFLTLADYKTDSSSSSLGHNLGHAVIYSTHRLLRGGRTLFGWASLPRMQKCFLRGSPPLLYWESRNANNHQTGACNARDRGMYIMPLPSSSPPPPGKAQQHLYVLCGSQNIIHAIAARRSREKCRRRRLLCCVGWAAADAASEAVHIRWLRALDDHEIMFSQNDENNVVCASNCSRWMVAGKADPEMPKRMYIHPDSPSSGEQWMQKVVSFHKLKLTNNISDKHGFNEQHVYVRACVYSYHCRAENVLTIVCYGDHRYTEKRMDLPLRVILYSERERERRVAANCDGEAHTYTHAQENGRSSAQARGGRSPLHFYIHTTLLYTACMCVIQCVGAAASELDVLLLLLLLYQLQHYHCYYSSISKPHRRCLKKGEDVDNIFTRARAYYKTLENSLSPAVRKFFSLLITRCAIVPQVHQQQQHTHKEVPGGRDDDDDDDEEVYIHISNTGCSRFVRRRFSEVSFITFSRGARETRATTHRVQYTTSCCCSRTRSYRRDCKIPCAQGNYVRRRRERERKSKPCMCTIDHGTIPCVRYYELYTALCARAYKIRDLYRIEYVCSTATAAVAAAELPSCHGELRDSRILGHSRGLRVNSKLARSYIYSNNNSNHRQHQQQHYTPRRRSLLLLLPRPPPLVDVSSCINFPFRPARACMHTRRGRAPRGAECYRKRKKLEKEVLMPRRHNGDDDAAAAAIAARANYFSFVPKRESRYCFAARQARAPTLCSHQPTNPEPGNGYSKDPSLLYTILNSMHKYQPRFHLVRANDILKLPYSTFRSYVFKETEFIAVTAYQNEKITQLKIDNNPFAKGFRDTGAGKREKKGFARENWIASTDTRTRSLLSVSGGGSRLSSSGLGGPGSPDKHRRSSNSANDYYDDDDKLLDVVGPDTPRPSHHHRSHSHDRDGISHDGSESSGSESERLAAHHGSEGPRPDVTVGPPLHHPPLIPYLYPTVSGLYPPPSHLMPPSPLGLHGSVTTNMLLNAQIALAAQHSSLFSHYNPQHLMNSLQTFKANHRYAPYTLPSHAPSPGSAFETVTPGSRGGTISPRSPPPRPPTGSPTPAGSIASSATGELKSIENMVNGLQDKRHSRTSPHRSESDHGAGSP</sequence>
<dbReference type="PROSITE" id="PS01264">
    <property type="entry name" value="TBOX_2"/>
    <property type="match status" value="1"/>
</dbReference>
<dbReference type="GO" id="GO:0000978">
    <property type="term" value="F:RNA polymerase II cis-regulatory region sequence-specific DNA binding"/>
    <property type="evidence" value="ECO:0007669"/>
    <property type="project" value="InterPro"/>
</dbReference>
<proteinExistence type="predicted"/>
<dbReference type="SMART" id="SM00425">
    <property type="entry name" value="TBOX"/>
    <property type="match status" value="1"/>
</dbReference>
<dbReference type="GO" id="GO:0000785">
    <property type="term" value="C:chromatin"/>
    <property type="evidence" value="ECO:0007669"/>
    <property type="project" value="TreeGrafter"/>
</dbReference>
<dbReference type="Pfam" id="PF00907">
    <property type="entry name" value="T-box"/>
    <property type="match status" value="2"/>
</dbReference>
<feature type="compositionally biased region" description="Basic and acidic residues" evidence="7">
    <location>
        <begin position="1115"/>
        <end position="1126"/>
    </location>
</feature>
<dbReference type="PRINTS" id="PR00937">
    <property type="entry name" value="TBOX"/>
</dbReference>
<keyword evidence="4" id="KW-0804">Transcription</keyword>
<dbReference type="GO" id="GO:0005634">
    <property type="term" value="C:nucleus"/>
    <property type="evidence" value="ECO:0007669"/>
    <property type="project" value="UniProtKB-SubCell"/>
</dbReference>
<dbReference type="Gene3D" id="2.60.40.820">
    <property type="entry name" value="Transcription factor, T-box"/>
    <property type="match status" value="2"/>
</dbReference>
<feature type="compositionally biased region" description="Basic and acidic residues" evidence="7">
    <location>
        <begin position="923"/>
        <end position="953"/>
    </location>
</feature>
<dbReference type="PROSITE" id="PS50252">
    <property type="entry name" value="TBOX_3"/>
    <property type="match status" value="2"/>
</dbReference>
<evidence type="ECO:0000313" key="9">
    <source>
        <dbReference type="EMBL" id="CAB0034557.1"/>
    </source>
</evidence>
<protein>
    <recommendedName>
        <fullName evidence="8">T-box domain-containing protein</fullName>
    </recommendedName>
</protein>
<organism evidence="9 10">
    <name type="scientific">Trichogramma brassicae</name>
    <dbReference type="NCBI Taxonomy" id="86971"/>
    <lineage>
        <taxon>Eukaryota</taxon>
        <taxon>Metazoa</taxon>
        <taxon>Ecdysozoa</taxon>
        <taxon>Arthropoda</taxon>
        <taxon>Hexapoda</taxon>
        <taxon>Insecta</taxon>
        <taxon>Pterygota</taxon>
        <taxon>Neoptera</taxon>
        <taxon>Endopterygota</taxon>
        <taxon>Hymenoptera</taxon>
        <taxon>Apocrita</taxon>
        <taxon>Proctotrupomorpha</taxon>
        <taxon>Chalcidoidea</taxon>
        <taxon>Trichogrammatidae</taxon>
        <taxon>Trichogramma</taxon>
    </lineage>
</organism>
<feature type="compositionally biased region" description="Pro residues" evidence="7">
    <location>
        <begin position="1069"/>
        <end position="1079"/>
    </location>
</feature>
<evidence type="ECO:0000256" key="2">
    <source>
        <dbReference type="ARBA" id="ARBA00023015"/>
    </source>
</evidence>
<evidence type="ECO:0000256" key="3">
    <source>
        <dbReference type="ARBA" id="ARBA00023125"/>
    </source>
</evidence>
<dbReference type="Proteomes" id="UP000479190">
    <property type="component" value="Unassembled WGS sequence"/>
</dbReference>
<evidence type="ECO:0000256" key="7">
    <source>
        <dbReference type="SAM" id="MobiDB-lite"/>
    </source>
</evidence>
<keyword evidence="10" id="KW-1185">Reference proteome</keyword>
<dbReference type="PANTHER" id="PTHR11267:SF181">
    <property type="entry name" value="OPTOMOTOR-BLIND PROTEIN"/>
    <property type="match status" value="1"/>
</dbReference>
<reference evidence="9 10" key="1">
    <citation type="submission" date="2020-02" db="EMBL/GenBank/DDBJ databases">
        <authorList>
            <person name="Ferguson B K."/>
        </authorList>
    </citation>
    <scope>NUCLEOTIDE SEQUENCE [LARGE SCALE GENOMIC DNA]</scope>
</reference>
<dbReference type="EMBL" id="CADCXV010000745">
    <property type="protein sequence ID" value="CAB0034557.1"/>
    <property type="molecule type" value="Genomic_DNA"/>
</dbReference>
<accession>A0A6H5I9C1</accession>
<gene>
    <name evidence="9" type="ORF">TBRA_LOCUS6455</name>
</gene>
<evidence type="ECO:0000313" key="10">
    <source>
        <dbReference type="Proteomes" id="UP000479190"/>
    </source>
</evidence>
<keyword evidence="2" id="KW-0805">Transcription regulation</keyword>
<dbReference type="GO" id="GO:0045893">
    <property type="term" value="P:positive regulation of DNA-templated transcription"/>
    <property type="evidence" value="ECO:0007669"/>
    <property type="project" value="InterPro"/>
</dbReference>
<evidence type="ECO:0000256" key="6">
    <source>
        <dbReference type="PROSITE-ProRule" id="PRU00201"/>
    </source>
</evidence>
<feature type="compositionally biased region" description="Gly residues" evidence="7">
    <location>
        <begin position="866"/>
        <end position="881"/>
    </location>
</feature>
<feature type="domain" description="T-box" evidence="8">
    <location>
        <begin position="753"/>
        <end position="835"/>
    </location>
</feature>
<dbReference type="SUPFAM" id="SSF49417">
    <property type="entry name" value="p53-like transcription factors"/>
    <property type="match status" value="2"/>
</dbReference>
<dbReference type="FunFam" id="2.60.40.820:FF:000014">
    <property type="entry name" value="Optomotor-blind protein"/>
    <property type="match status" value="1"/>
</dbReference>
<feature type="region of interest" description="Disordered" evidence="7">
    <location>
        <begin position="862"/>
        <end position="961"/>
    </location>
</feature>
<evidence type="ECO:0000259" key="8">
    <source>
        <dbReference type="PROSITE" id="PS50252"/>
    </source>
</evidence>
<dbReference type="AlphaFoldDB" id="A0A6H5I9C1"/>
<feature type="region of interest" description="Disordered" evidence="7">
    <location>
        <begin position="1043"/>
        <end position="1126"/>
    </location>
</feature>
<dbReference type="GO" id="GO:0001708">
    <property type="term" value="P:cell fate specification"/>
    <property type="evidence" value="ECO:0007669"/>
    <property type="project" value="TreeGrafter"/>
</dbReference>
<dbReference type="OrthoDB" id="7442607at2759"/>
<dbReference type="PANTHER" id="PTHR11267">
    <property type="entry name" value="T-BOX PROTEIN-RELATED"/>
    <property type="match status" value="1"/>
</dbReference>
<dbReference type="GO" id="GO:0000981">
    <property type="term" value="F:DNA-binding transcription factor activity, RNA polymerase II-specific"/>
    <property type="evidence" value="ECO:0007669"/>
    <property type="project" value="TreeGrafter"/>
</dbReference>
<feature type="non-terminal residue" evidence="9">
    <location>
        <position position="1"/>
    </location>
</feature>
<dbReference type="InterPro" id="IPR046360">
    <property type="entry name" value="T-box_DNA-bd"/>
</dbReference>
<dbReference type="InterPro" id="IPR018186">
    <property type="entry name" value="TF_T-box_CS"/>
</dbReference>
<comment type="caution">
    <text evidence="6">Lacks conserved residue(s) required for the propagation of feature annotation.</text>
</comment>
<dbReference type="InterPro" id="IPR001699">
    <property type="entry name" value="TF_T-box"/>
</dbReference>
<dbReference type="InterPro" id="IPR036960">
    <property type="entry name" value="T-box_sf"/>
</dbReference>
<keyword evidence="5 6" id="KW-0539">Nucleus</keyword>
<evidence type="ECO:0000256" key="4">
    <source>
        <dbReference type="ARBA" id="ARBA00023163"/>
    </source>
</evidence>
<evidence type="ECO:0000256" key="1">
    <source>
        <dbReference type="ARBA" id="ARBA00004123"/>
    </source>
</evidence>
<evidence type="ECO:0000256" key="5">
    <source>
        <dbReference type="ARBA" id="ARBA00023242"/>
    </source>
</evidence>
<feature type="domain" description="T-box" evidence="8">
    <location>
        <begin position="177"/>
        <end position="288"/>
    </location>
</feature>